<dbReference type="Gene3D" id="3.90.79.10">
    <property type="entry name" value="Nucleoside Triphosphate Pyrophosphohydrolase"/>
    <property type="match status" value="1"/>
</dbReference>
<keyword evidence="1" id="KW-0378">Hydrolase</keyword>
<proteinExistence type="predicted"/>
<dbReference type="PROSITE" id="PS51462">
    <property type="entry name" value="NUDIX"/>
    <property type="match status" value="1"/>
</dbReference>
<reference evidence="4" key="1">
    <citation type="journal article" date="2019" name="Int. J. Syst. Evol. Microbiol.">
        <title>The Global Catalogue of Microorganisms (GCM) 10K type strain sequencing project: providing services to taxonomists for standard genome sequencing and annotation.</title>
        <authorList>
            <consortium name="The Broad Institute Genomics Platform"/>
            <consortium name="The Broad Institute Genome Sequencing Center for Infectious Disease"/>
            <person name="Wu L."/>
            <person name="Ma J."/>
        </authorList>
    </citation>
    <scope>NUCLEOTIDE SEQUENCE [LARGE SCALE GENOMIC DNA]</scope>
    <source>
        <strain evidence="4">KCTC 33576</strain>
    </source>
</reference>
<dbReference type="InterPro" id="IPR015797">
    <property type="entry name" value="NUDIX_hydrolase-like_dom_sf"/>
</dbReference>
<evidence type="ECO:0000313" key="3">
    <source>
        <dbReference type="EMBL" id="MFD2840949.1"/>
    </source>
</evidence>
<dbReference type="PANTHER" id="PTHR43222">
    <property type="entry name" value="NUDIX HYDROLASE 23"/>
    <property type="match status" value="1"/>
</dbReference>
<sequence>MTDAREQRPEFVRKPGDGWIECGCGSQHWGLNGAAGLFLVRRTHAAKGLEVLMQHRAPWSHQGGTWAVPGGAIMDGESATAAALRETWEEAGVPPEAAAPFDWHILEHPDWSYTTVLAELITPNIRVGATDSESLSIEWVDLDDLLDPTEPRPLLPAFKAALPTLVTATTRHFRI</sequence>
<name>A0ABW5XGT3_9MICO</name>
<dbReference type="Pfam" id="PF00293">
    <property type="entry name" value="NUDIX"/>
    <property type="match status" value="1"/>
</dbReference>
<dbReference type="Proteomes" id="UP001597391">
    <property type="component" value="Unassembled WGS sequence"/>
</dbReference>
<evidence type="ECO:0000256" key="1">
    <source>
        <dbReference type="ARBA" id="ARBA00022801"/>
    </source>
</evidence>
<organism evidence="3 4">
    <name type="scientific">Populibacterium corticicola</name>
    <dbReference type="NCBI Taxonomy" id="1812826"/>
    <lineage>
        <taxon>Bacteria</taxon>
        <taxon>Bacillati</taxon>
        <taxon>Actinomycetota</taxon>
        <taxon>Actinomycetes</taxon>
        <taxon>Micrococcales</taxon>
        <taxon>Jonesiaceae</taxon>
        <taxon>Populibacterium</taxon>
    </lineage>
</organism>
<dbReference type="EMBL" id="JBHUOP010000004">
    <property type="protein sequence ID" value="MFD2840949.1"/>
    <property type="molecule type" value="Genomic_DNA"/>
</dbReference>
<dbReference type="PANTHER" id="PTHR43222:SF2">
    <property type="entry name" value="NUDIX HYDROLASE 23, CHLOROPLASTIC"/>
    <property type="match status" value="1"/>
</dbReference>
<dbReference type="RefSeq" id="WP_377466877.1">
    <property type="nucleotide sequence ID" value="NZ_JBHUOP010000004.1"/>
</dbReference>
<dbReference type="InterPro" id="IPR020084">
    <property type="entry name" value="NUDIX_hydrolase_CS"/>
</dbReference>
<gene>
    <name evidence="3" type="ORF">ACFSYH_10245</name>
</gene>
<protein>
    <submittedName>
        <fullName evidence="3">NUDIX domain-containing protein</fullName>
    </submittedName>
</protein>
<evidence type="ECO:0000259" key="2">
    <source>
        <dbReference type="PROSITE" id="PS51462"/>
    </source>
</evidence>
<comment type="caution">
    <text evidence="3">The sequence shown here is derived from an EMBL/GenBank/DDBJ whole genome shotgun (WGS) entry which is preliminary data.</text>
</comment>
<evidence type="ECO:0000313" key="4">
    <source>
        <dbReference type="Proteomes" id="UP001597391"/>
    </source>
</evidence>
<feature type="domain" description="Nudix hydrolase" evidence="2">
    <location>
        <begin position="30"/>
        <end position="162"/>
    </location>
</feature>
<accession>A0ABW5XGT3</accession>
<keyword evidence="4" id="KW-1185">Reference proteome</keyword>
<dbReference type="InterPro" id="IPR000086">
    <property type="entry name" value="NUDIX_hydrolase_dom"/>
</dbReference>
<dbReference type="PROSITE" id="PS00893">
    <property type="entry name" value="NUDIX_BOX"/>
    <property type="match status" value="1"/>
</dbReference>
<dbReference type="SUPFAM" id="SSF55811">
    <property type="entry name" value="Nudix"/>
    <property type="match status" value="1"/>
</dbReference>